<dbReference type="Gene3D" id="1.10.510.10">
    <property type="entry name" value="Transferase(Phosphotransferase) domain 1"/>
    <property type="match status" value="1"/>
</dbReference>
<sequence>MPLPVAKAYIHLLLLGLQEVALDLKLANILMTFENENAIPRFIQEQVLKFPMHYKTDPVTNHTTYQSYNGFGPMDVKEIGNILPKINDFGSGWPLDVVDLETKSQNEPVITYPIQPNYYRAPEVVLDYGWDFSADIWNFGVLVWNIIEGTELFTQVEDANGRYDPKSHLAEMIALLGPPPKEVIERADFMSQVEYASTISIEVGKPCKNAREVFGGPYFDEEGKFLHEELIPNRKLEDTIPSLDDSERELFLSFARDMLTWVPSERKTARELTEHPFLNFGGYVFKDVLEGRSTG</sequence>
<evidence type="ECO:0000313" key="9">
    <source>
        <dbReference type="Proteomes" id="UP000030143"/>
    </source>
</evidence>
<dbReference type="STRING" id="27334.A0A0A2I8C1"/>
<evidence type="ECO:0000256" key="5">
    <source>
        <dbReference type="ARBA" id="ARBA00022840"/>
    </source>
</evidence>
<evidence type="ECO:0000256" key="2">
    <source>
        <dbReference type="ARBA" id="ARBA00022679"/>
    </source>
</evidence>
<evidence type="ECO:0000256" key="6">
    <source>
        <dbReference type="SAM" id="SignalP"/>
    </source>
</evidence>
<dbReference type="InterPro" id="IPR051175">
    <property type="entry name" value="CLK_kinases"/>
</dbReference>
<feature type="domain" description="Protein kinase" evidence="7">
    <location>
        <begin position="1"/>
        <end position="278"/>
    </location>
</feature>
<dbReference type="GO" id="GO:0004674">
    <property type="term" value="F:protein serine/threonine kinase activity"/>
    <property type="evidence" value="ECO:0007669"/>
    <property type="project" value="UniProtKB-KW"/>
</dbReference>
<proteinExistence type="predicted"/>
<dbReference type="SMART" id="SM00220">
    <property type="entry name" value="S_TKc"/>
    <property type="match status" value="1"/>
</dbReference>
<evidence type="ECO:0000256" key="3">
    <source>
        <dbReference type="ARBA" id="ARBA00022741"/>
    </source>
</evidence>
<keyword evidence="3" id="KW-0547">Nucleotide-binding</keyword>
<dbReference type="EMBL" id="JQFZ01000202">
    <property type="protein sequence ID" value="KGO55177.1"/>
    <property type="molecule type" value="Genomic_DNA"/>
</dbReference>
<dbReference type="PANTHER" id="PTHR45646">
    <property type="entry name" value="SERINE/THREONINE-PROTEIN KINASE DOA-RELATED"/>
    <property type="match status" value="1"/>
</dbReference>
<gene>
    <name evidence="8" type="ORF">PEX2_029950</name>
</gene>
<dbReference type="InterPro" id="IPR000719">
    <property type="entry name" value="Prot_kinase_dom"/>
</dbReference>
<dbReference type="VEuPathDB" id="FungiDB:PEXP_043900"/>
<dbReference type="Proteomes" id="UP000030143">
    <property type="component" value="Unassembled WGS sequence"/>
</dbReference>
<dbReference type="GO" id="GO:0005634">
    <property type="term" value="C:nucleus"/>
    <property type="evidence" value="ECO:0007669"/>
    <property type="project" value="TreeGrafter"/>
</dbReference>
<accession>A0A0A2I8C1</accession>
<dbReference type="AlphaFoldDB" id="A0A0A2I8C1"/>
<keyword evidence="9" id="KW-1185">Reference proteome</keyword>
<keyword evidence="5" id="KW-0067">ATP-binding</keyword>
<comment type="caution">
    <text evidence="8">The sequence shown here is derived from an EMBL/GenBank/DDBJ whole genome shotgun (WGS) entry which is preliminary data.</text>
</comment>
<evidence type="ECO:0000259" key="7">
    <source>
        <dbReference type="PROSITE" id="PS50011"/>
    </source>
</evidence>
<dbReference type="GO" id="GO:0005524">
    <property type="term" value="F:ATP binding"/>
    <property type="evidence" value="ECO:0007669"/>
    <property type="project" value="UniProtKB-KW"/>
</dbReference>
<keyword evidence="4" id="KW-0418">Kinase</keyword>
<dbReference type="PhylomeDB" id="A0A0A2I8C1"/>
<dbReference type="GeneID" id="27675689"/>
<dbReference type="GO" id="GO:0043484">
    <property type="term" value="P:regulation of RNA splicing"/>
    <property type="evidence" value="ECO:0007669"/>
    <property type="project" value="TreeGrafter"/>
</dbReference>
<reference evidence="8 9" key="1">
    <citation type="journal article" date="2015" name="Mol. Plant Microbe Interact.">
        <title>Genome, transcriptome, and functional analyses of Penicillium expansum provide new insights into secondary metabolism and pathogenicity.</title>
        <authorList>
            <person name="Ballester A.R."/>
            <person name="Marcet-Houben M."/>
            <person name="Levin E."/>
            <person name="Sela N."/>
            <person name="Selma-Lazaro C."/>
            <person name="Carmona L."/>
            <person name="Wisniewski M."/>
            <person name="Droby S."/>
            <person name="Gonzalez-Candelas L."/>
            <person name="Gabaldon T."/>
        </authorList>
    </citation>
    <scope>NUCLEOTIDE SEQUENCE [LARGE SCALE GENOMIC DNA]</scope>
    <source>
        <strain evidence="8 9">MD-8</strain>
    </source>
</reference>
<keyword evidence="2" id="KW-0808">Transferase</keyword>
<organism evidence="8 9">
    <name type="scientific">Penicillium expansum</name>
    <name type="common">Blue mold rot fungus</name>
    <dbReference type="NCBI Taxonomy" id="27334"/>
    <lineage>
        <taxon>Eukaryota</taxon>
        <taxon>Fungi</taxon>
        <taxon>Dikarya</taxon>
        <taxon>Ascomycota</taxon>
        <taxon>Pezizomycotina</taxon>
        <taxon>Eurotiomycetes</taxon>
        <taxon>Eurotiomycetidae</taxon>
        <taxon>Eurotiales</taxon>
        <taxon>Aspergillaceae</taxon>
        <taxon>Penicillium</taxon>
    </lineage>
</organism>
<dbReference type="HOGENOM" id="CLU_000288_81_1_1"/>
<dbReference type="RefSeq" id="XP_016597392.1">
    <property type="nucleotide sequence ID" value="XM_016740270.1"/>
</dbReference>
<dbReference type="OrthoDB" id="5979581at2759"/>
<evidence type="ECO:0000256" key="4">
    <source>
        <dbReference type="ARBA" id="ARBA00022777"/>
    </source>
</evidence>
<evidence type="ECO:0000256" key="1">
    <source>
        <dbReference type="ARBA" id="ARBA00022527"/>
    </source>
</evidence>
<feature type="signal peptide" evidence="6">
    <location>
        <begin position="1"/>
        <end position="22"/>
    </location>
</feature>
<name>A0A0A2I8C1_PENEN</name>
<dbReference type="InterPro" id="IPR011009">
    <property type="entry name" value="Kinase-like_dom_sf"/>
</dbReference>
<dbReference type="Pfam" id="PF00069">
    <property type="entry name" value="Pkinase"/>
    <property type="match status" value="1"/>
</dbReference>
<dbReference type="SUPFAM" id="SSF56112">
    <property type="entry name" value="Protein kinase-like (PK-like)"/>
    <property type="match status" value="1"/>
</dbReference>
<evidence type="ECO:0000313" key="8">
    <source>
        <dbReference type="EMBL" id="KGO55177.1"/>
    </source>
</evidence>
<protein>
    <recommendedName>
        <fullName evidence="7">Protein kinase domain-containing protein</fullName>
    </recommendedName>
</protein>
<keyword evidence="1" id="KW-0723">Serine/threonine-protein kinase</keyword>
<dbReference type="PANTHER" id="PTHR45646:SF11">
    <property type="entry name" value="SERINE_THREONINE-PROTEIN KINASE DOA"/>
    <property type="match status" value="1"/>
</dbReference>
<dbReference type="PROSITE" id="PS50011">
    <property type="entry name" value="PROTEIN_KINASE_DOM"/>
    <property type="match status" value="1"/>
</dbReference>
<feature type="chain" id="PRO_5009752356" description="Protein kinase domain-containing protein" evidence="6">
    <location>
        <begin position="23"/>
        <end position="295"/>
    </location>
</feature>
<keyword evidence="6" id="KW-0732">Signal</keyword>